<dbReference type="EnsemblPlants" id="KRH68022">
    <property type="protein sequence ID" value="KRH68022"/>
    <property type="gene ID" value="GLYMA_03G203200"/>
</dbReference>
<keyword evidence="4" id="KW-1185">Reference proteome</keyword>
<organism evidence="2">
    <name type="scientific">Glycine max</name>
    <name type="common">Soybean</name>
    <name type="synonym">Glycine hispida</name>
    <dbReference type="NCBI Taxonomy" id="3847"/>
    <lineage>
        <taxon>Eukaryota</taxon>
        <taxon>Viridiplantae</taxon>
        <taxon>Streptophyta</taxon>
        <taxon>Embryophyta</taxon>
        <taxon>Tracheophyta</taxon>
        <taxon>Spermatophyta</taxon>
        <taxon>Magnoliopsida</taxon>
        <taxon>eudicotyledons</taxon>
        <taxon>Gunneridae</taxon>
        <taxon>Pentapetalae</taxon>
        <taxon>rosids</taxon>
        <taxon>fabids</taxon>
        <taxon>Fabales</taxon>
        <taxon>Fabaceae</taxon>
        <taxon>Papilionoideae</taxon>
        <taxon>50 kb inversion clade</taxon>
        <taxon>NPAAA clade</taxon>
        <taxon>indigoferoid/millettioid clade</taxon>
        <taxon>Phaseoleae</taxon>
        <taxon>Glycine</taxon>
        <taxon>Glycine subgen. Soja</taxon>
    </lineage>
</organism>
<name>K7KG45_SOYBN</name>
<dbReference type="EMBL" id="CM000836">
    <property type="protein sequence ID" value="KRH68022.1"/>
    <property type="molecule type" value="Genomic_DNA"/>
</dbReference>
<dbReference type="Gramene" id="KRH68022">
    <property type="protein sequence ID" value="KRH68022"/>
    <property type="gene ID" value="GLYMA_03G203200"/>
</dbReference>
<feature type="compositionally biased region" description="Polar residues" evidence="1">
    <location>
        <begin position="98"/>
        <end position="107"/>
    </location>
</feature>
<evidence type="ECO:0000313" key="3">
    <source>
        <dbReference type="EnsemblPlants" id="KRH68022"/>
    </source>
</evidence>
<evidence type="ECO:0000313" key="4">
    <source>
        <dbReference type="Proteomes" id="UP000008827"/>
    </source>
</evidence>
<protein>
    <submittedName>
        <fullName evidence="2 3">Uncharacterized protein</fullName>
    </submittedName>
</protein>
<proteinExistence type="predicted"/>
<reference evidence="2 3" key="1">
    <citation type="journal article" date="2010" name="Nature">
        <title>Genome sequence of the palaeopolyploid soybean.</title>
        <authorList>
            <person name="Schmutz J."/>
            <person name="Cannon S.B."/>
            <person name="Schlueter J."/>
            <person name="Ma J."/>
            <person name="Mitros T."/>
            <person name="Nelson W."/>
            <person name="Hyten D.L."/>
            <person name="Song Q."/>
            <person name="Thelen J.J."/>
            <person name="Cheng J."/>
            <person name="Xu D."/>
            <person name="Hellsten U."/>
            <person name="May G.D."/>
            <person name="Yu Y."/>
            <person name="Sakurai T."/>
            <person name="Umezawa T."/>
            <person name="Bhattacharyya M.K."/>
            <person name="Sandhu D."/>
            <person name="Valliyodan B."/>
            <person name="Lindquist E."/>
            <person name="Peto M."/>
            <person name="Grant D."/>
            <person name="Shu S."/>
            <person name="Goodstein D."/>
            <person name="Barry K."/>
            <person name="Futrell-Griggs M."/>
            <person name="Abernathy B."/>
            <person name="Du J."/>
            <person name="Tian Z."/>
            <person name="Zhu L."/>
            <person name="Gill N."/>
            <person name="Joshi T."/>
            <person name="Libault M."/>
            <person name="Sethuraman A."/>
            <person name="Zhang X.-C."/>
            <person name="Shinozaki K."/>
            <person name="Nguyen H.T."/>
            <person name="Wing R.A."/>
            <person name="Cregan P."/>
            <person name="Specht J."/>
            <person name="Grimwood J."/>
            <person name="Rokhsar D."/>
            <person name="Stacey G."/>
            <person name="Shoemaker R.C."/>
            <person name="Jackson S.A."/>
        </authorList>
    </citation>
    <scope>NUCLEOTIDE SEQUENCE [LARGE SCALE GENOMIC DNA]</scope>
    <source>
        <strain evidence="3">cv. Williams 82</strain>
        <tissue evidence="2">Callus</tissue>
    </source>
</reference>
<dbReference type="PaxDb" id="3847-GLYMA03G36150.1"/>
<dbReference type="Proteomes" id="UP000008827">
    <property type="component" value="Chromosome 3"/>
</dbReference>
<reference evidence="3" key="2">
    <citation type="submission" date="2018-02" db="UniProtKB">
        <authorList>
            <consortium name="EnsemblPlants"/>
        </authorList>
    </citation>
    <scope>IDENTIFICATION</scope>
    <source>
        <strain evidence="3">Williams 82</strain>
    </source>
</reference>
<evidence type="ECO:0000313" key="2">
    <source>
        <dbReference type="EMBL" id="KRH68022.1"/>
    </source>
</evidence>
<dbReference type="InParanoid" id="K7KG45"/>
<accession>K7KG45</accession>
<feature type="region of interest" description="Disordered" evidence="1">
    <location>
        <begin position="98"/>
        <end position="123"/>
    </location>
</feature>
<reference evidence="2" key="3">
    <citation type="submission" date="2018-07" db="EMBL/GenBank/DDBJ databases">
        <title>WGS assembly of Glycine max.</title>
        <authorList>
            <person name="Schmutz J."/>
            <person name="Cannon S."/>
            <person name="Schlueter J."/>
            <person name="Ma J."/>
            <person name="Mitros T."/>
            <person name="Nelson W."/>
            <person name="Hyten D."/>
            <person name="Song Q."/>
            <person name="Thelen J."/>
            <person name="Cheng J."/>
            <person name="Xu D."/>
            <person name="Hellsten U."/>
            <person name="May G."/>
            <person name="Yu Y."/>
            <person name="Sakurai T."/>
            <person name="Umezawa T."/>
            <person name="Bhattacharyya M."/>
            <person name="Sandhu D."/>
            <person name="Valliyodan B."/>
            <person name="Lindquist E."/>
            <person name="Peto M."/>
            <person name="Grant D."/>
            <person name="Shu S."/>
            <person name="Goodstein D."/>
            <person name="Barry K."/>
            <person name="Futrell-Griggs M."/>
            <person name="Abernathy B."/>
            <person name="Du J."/>
            <person name="Tian Z."/>
            <person name="Zhu L."/>
            <person name="Gill N."/>
            <person name="Joshi T."/>
            <person name="Libault M."/>
            <person name="Sethuraman A."/>
            <person name="Zhang X."/>
            <person name="Shinozaki K."/>
            <person name="Nguyen H."/>
            <person name="Wing R."/>
            <person name="Cregan P."/>
            <person name="Specht J."/>
            <person name="Grimwood J."/>
            <person name="Rokhsar D."/>
            <person name="Stacey G."/>
            <person name="Shoemaker R."/>
            <person name="Jackson S."/>
        </authorList>
    </citation>
    <scope>NUCLEOTIDE SEQUENCE</scope>
    <source>
        <tissue evidence="2">Callus</tissue>
    </source>
</reference>
<evidence type="ECO:0000256" key="1">
    <source>
        <dbReference type="SAM" id="MobiDB-lite"/>
    </source>
</evidence>
<dbReference type="HOGENOM" id="CLU_1411061_0_0_1"/>
<dbReference type="AlphaFoldDB" id="K7KG45"/>
<sequence length="193" mass="22007">MYSNSQNKSTHLFFLRALTLDFHLELHCAFGSPRAIQNQRSKIKVKTQSISKSKSISFVLTLQNERETKAQNFKRRLILKNTLCLNPAELNVTANPTQYPTRPTSHPSPAFPAPLSSTTNSTMPALHHRHTRTRNNHVGPNRDSEQRHQVLDLESRHVRRSDASGSCMGPLIPNPFFRSFYYSDLDLNIHAAF</sequence>
<gene>
    <name evidence="2" type="ORF">GLYMA_03G203200</name>
</gene>